<name>A0A1I7XB73_HETBA</name>
<dbReference type="Proteomes" id="UP000095283">
    <property type="component" value="Unplaced"/>
</dbReference>
<dbReference type="AlphaFoldDB" id="A0A1I7XB73"/>
<organism evidence="1 2">
    <name type="scientific">Heterorhabditis bacteriophora</name>
    <name type="common">Entomopathogenic nematode worm</name>
    <dbReference type="NCBI Taxonomy" id="37862"/>
    <lineage>
        <taxon>Eukaryota</taxon>
        <taxon>Metazoa</taxon>
        <taxon>Ecdysozoa</taxon>
        <taxon>Nematoda</taxon>
        <taxon>Chromadorea</taxon>
        <taxon>Rhabditida</taxon>
        <taxon>Rhabditina</taxon>
        <taxon>Rhabditomorpha</taxon>
        <taxon>Strongyloidea</taxon>
        <taxon>Heterorhabditidae</taxon>
        <taxon>Heterorhabditis</taxon>
    </lineage>
</organism>
<dbReference type="WBParaSite" id="Hba_14600">
    <property type="protein sequence ID" value="Hba_14600"/>
    <property type="gene ID" value="Hba_14600"/>
</dbReference>
<reference evidence="2" key="1">
    <citation type="submission" date="2016-11" db="UniProtKB">
        <authorList>
            <consortium name="WormBaseParasite"/>
        </authorList>
    </citation>
    <scope>IDENTIFICATION</scope>
</reference>
<accession>A0A1I7XB73</accession>
<evidence type="ECO:0000313" key="1">
    <source>
        <dbReference type="Proteomes" id="UP000095283"/>
    </source>
</evidence>
<evidence type="ECO:0000313" key="2">
    <source>
        <dbReference type="WBParaSite" id="Hba_14600"/>
    </source>
</evidence>
<keyword evidence="1" id="KW-1185">Reference proteome</keyword>
<proteinExistence type="predicted"/>
<protein>
    <submittedName>
        <fullName evidence="2">Secreted protein</fullName>
    </submittedName>
</protein>
<sequence>MLTKYKSSCMACTIIFLGPRPDMPMRSNISSSTKTKLVQNLFTIIYSGGHILKAAPPRSGSMTYVTNYVINLSDLKVKRGTRCSLLSSID</sequence>